<protein>
    <submittedName>
        <fullName evidence="1">Uncharacterized protein</fullName>
    </submittedName>
</protein>
<dbReference type="EMBL" id="BAABIS010000001">
    <property type="protein sequence ID" value="GAA4848330.1"/>
    <property type="molecule type" value="Genomic_DNA"/>
</dbReference>
<proteinExistence type="predicted"/>
<organism evidence="1 2">
    <name type="scientific">Kitasatospora terrestris</name>
    <dbReference type="NCBI Taxonomy" id="258051"/>
    <lineage>
        <taxon>Bacteria</taxon>
        <taxon>Bacillati</taxon>
        <taxon>Actinomycetota</taxon>
        <taxon>Actinomycetes</taxon>
        <taxon>Kitasatosporales</taxon>
        <taxon>Streptomycetaceae</taxon>
        <taxon>Kitasatospora</taxon>
    </lineage>
</organism>
<name>A0ABP9DKA5_9ACTN</name>
<evidence type="ECO:0000313" key="1">
    <source>
        <dbReference type="EMBL" id="GAA4848330.1"/>
    </source>
</evidence>
<accession>A0ABP9DKA5</accession>
<evidence type="ECO:0000313" key="2">
    <source>
        <dbReference type="Proteomes" id="UP001501752"/>
    </source>
</evidence>
<sequence length="209" mass="23040">MLWGIGGVLIASVVWAGAVLTVPGLVGGRDAAGSAPGTAGFRVVDDLCATARLTSFSRIYPAQSGTPYHYTTRHRALDDMYCSQYRKRAGGDSEYVSLYLQTQLHKAVDPRPEFEAQRDGLRQRGYQITAVPGLGDDAYLGYLDDLSRSDPTWHYLTQVLYVRQRGLTFYASWSGSYQDGRTAAPDREEVRLALLADARELLRSIGARV</sequence>
<reference evidence="2" key="1">
    <citation type="journal article" date="2019" name="Int. J. Syst. Evol. Microbiol.">
        <title>The Global Catalogue of Microorganisms (GCM) 10K type strain sequencing project: providing services to taxonomists for standard genome sequencing and annotation.</title>
        <authorList>
            <consortium name="The Broad Institute Genomics Platform"/>
            <consortium name="The Broad Institute Genome Sequencing Center for Infectious Disease"/>
            <person name="Wu L."/>
            <person name="Ma J."/>
        </authorList>
    </citation>
    <scope>NUCLEOTIDE SEQUENCE [LARGE SCALE GENOMIC DNA]</scope>
    <source>
        <strain evidence="2">JCM 13006</strain>
    </source>
</reference>
<dbReference type="RefSeq" id="WP_345697014.1">
    <property type="nucleotide sequence ID" value="NZ_BAABIS010000001.1"/>
</dbReference>
<gene>
    <name evidence="1" type="ORF">GCM10023235_26450</name>
</gene>
<dbReference type="Proteomes" id="UP001501752">
    <property type="component" value="Unassembled WGS sequence"/>
</dbReference>
<keyword evidence="2" id="KW-1185">Reference proteome</keyword>
<comment type="caution">
    <text evidence="1">The sequence shown here is derived from an EMBL/GenBank/DDBJ whole genome shotgun (WGS) entry which is preliminary data.</text>
</comment>